<keyword evidence="1" id="KW-0472">Membrane</keyword>
<sequence>MSAPVTEREGPAMKRSTVLWRFRRNPLRRRSYAVEGFALLTLGAVAIAGAALTGLAVSRCVDAMYAQQRQDRHTVTAVLDEDADSDAAYAAPSWARVHWPLPGGGSATGTARVGSGLRRGERTTIWLDGRGRPAAEPLSPSTGRLQATVAGAAAGLGICAGALIGGGIAAAALERRRIGRWATEWAQVGPRWDHRNA</sequence>
<feature type="transmembrane region" description="Helical" evidence="1">
    <location>
        <begin position="149"/>
        <end position="173"/>
    </location>
</feature>
<accession>A0A9W4MD13</accession>
<evidence type="ECO:0008006" key="4">
    <source>
        <dbReference type="Google" id="ProtNLM"/>
    </source>
</evidence>
<dbReference type="PANTHER" id="PTHR42305:SF1">
    <property type="entry name" value="MEMBRANE PROTEIN RV1733C-RELATED"/>
    <property type="match status" value="1"/>
</dbReference>
<evidence type="ECO:0000313" key="2">
    <source>
        <dbReference type="EMBL" id="CAG7646494.1"/>
    </source>
</evidence>
<protein>
    <recommendedName>
        <fullName evidence="4">Integral membrane protein</fullName>
    </recommendedName>
</protein>
<gene>
    <name evidence="2" type="ORF">SBRY_40428</name>
</gene>
<proteinExistence type="predicted"/>
<comment type="caution">
    <text evidence="2">The sequence shown here is derived from an EMBL/GenBank/DDBJ whole genome shotgun (WGS) entry which is preliminary data.</text>
</comment>
<reference evidence="2" key="1">
    <citation type="submission" date="2021-06" db="EMBL/GenBank/DDBJ databases">
        <authorList>
            <person name="Arsene-Ploetze F."/>
        </authorList>
    </citation>
    <scope>NUCLEOTIDE SEQUENCE</scope>
    <source>
        <strain evidence="2">SBRY1</strain>
    </source>
</reference>
<dbReference type="EMBL" id="CAJVAX010000018">
    <property type="protein sequence ID" value="CAG7646494.1"/>
    <property type="molecule type" value="Genomic_DNA"/>
</dbReference>
<organism evidence="2 3">
    <name type="scientific">Actinacidiphila bryophytorum</name>
    <dbReference type="NCBI Taxonomy" id="1436133"/>
    <lineage>
        <taxon>Bacteria</taxon>
        <taxon>Bacillati</taxon>
        <taxon>Actinomycetota</taxon>
        <taxon>Actinomycetes</taxon>
        <taxon>Kitasatosporales</taxon>
        <taxon>Streptomycetaceae</taxon>
        <taxon>Actinacidiphila</taxon>
    </lineage>
</organism>
<dbReference type="Proteomes" id="UP001153328">
    <property type="component" value="Unassembled WGS sequence"/>
</dbReference>
<dbReference type="AlphaFoldDB" id="A0A9W4MD13"/>
<evidence type="ECO:0000256" key="1">
    <source>
        <dbReference type="SAM" id="Phobius"/>
    </source>
</evidence>
<keyword evidence="1" id="KW-1133">Transmembrane helix</keyword>
<feature type="transmembrane region" description="Helical" evidence="1">
    <location>
        <begin position="32"/>
        <end position="57"/>
    </location>
</feature>
<dbReference type="PANTHER" id="PTHR42305">
    <property type="entry name" value="MEMBRANE PROTEIN RV1733C-RELATED"/>
    <property type="match status" value="1"/>
</dbReference>
<keyword evidence="1" id="KW-0812">Transmembrane</keyword>
<dbReference type="InterPro" id="IPR039708">
    <property type="entry name" value="MT1774/Rv1733c-like"/>
</dbReference>
<keyword evidence="3" id="KW-1185">Reference proteome</keyword>
<name>A0A9W4MD13_9ACTN</name>
<evidence type="ECO:0000313" key="3">
    <source>
        <dbReference type="Proteomes" id="UP001153328"/>
    </source>
</evidence>